<feature type="compositionally biased region" description="Polar residues" evidence="1">
    <location>
        <begin position="313"/>
        <end position="330"/>
    </location>
</feature>
<evidence type="ECO:0000313" key="3">
    <source>
        <dbReference type="Proteomes" id="UP000050795"/>
    </source>
</evidence>
<feature type="compositionally biased region" description="Polar residues" evidence="1">
    <location>
        <begin position="619"/>
        <end position="634"/>
    </location>
</feature>
<dbReference type="PANTHER" id="PTHR13578:SF20">
    <property type="entry name" value="POLYCOMB PROTEIN ASX"/>
    <property type="match status" value="1"/>
</dbReference>
<feature type="region of interest" description="Disordered" evidence="1">
    <location>
        <begin position="647"/>
        <end position="671"/>
    </location>
</feature>
<dbReference type="Proteomes" id="UP000050795">
    <property type="component" value="Unassembled WGS sequence"/>
</dbReference>
<proteinExistence type="predicted"/>
<dbReference type="WBParaSite" id="TREG1_7160.4">
    <property type="protein sequence ID" value="TREG1_7160.4"/>
    <property type="gene ID" value="TREG1_7160"/>
</dbReference>
<feature type="region of interest" description="Disordered" evidence="1">
    <location>
        <begin position="614"/>
        <end position="634"/>
    </location>
</feature>
<dbReference type="GO" id="GO:0045944">
    <property type="term" value="P:positive regulation of transcription by RNA polymerase II"/>
    <property type="evidence" value="ECO:0007669"/>
    <property type="project" value="TreeGrafter"/>
</dbReference>
<sequence length="1318" mass="141668">MYISSDMYATSKLIIPPKPARDSPFIPKLRIRLRHSPNNICGGHDPTLDIKRSGSPHSAGDCDDASHANIGSLLGGDSFTRLGEDSTIEPDSLNNLSKASRQCGELSGFTSGYNMRRTAAKRKQASSFLDTLDLENPNSILTKVNLKLLINRETFFSLPVDVQQILCQLLPLFDHCKQTSSDNCVLDENNCSPSHSQSSGIELPEQSNSVWLHPTALNNEFFTKALQDFSDRQAKGEFTPRIRNRAGLRAHVGNRYRYTPFSDSLQSNAHSIQNKKVANEISAKKSPSQASLRRSSLPKSKNFDDNPSGIEPQLQNSSAPSNSPSTDNFLTSTVSSSTTAVKNPQNKRNRNAKFPKSLSDSNNKSITVHSPPLQSKENLKSKQDCSKELNNAGVESKRNRTASPDISELCPFPLDDMLDTEISSSVKSLDLTDLGNGECTDSVCSISDGNHGGHALSLSPSYSGNLTSPSSFAGETTRNLTQSDKILESDSVNSKQIHLRRLSLDLKLVNSAGNKQSNSNNSRSSRPSRSSNPSSSTASPSMPPPRQTKTLAAMREKLRAKRMLKETERGVMGPRFYGLPGSMTPHPASGSSGYFQSRNYSSSVNFTTLNETESKHPTCVSSSCTPMPSPVSDRNIQSVNLSSLLSDTHESAPSNLASESPCSPHSAPSIDVMSPMLSLNTTSIESSITNNSDSYTSYSNTFTQSYPSSPHLTNSSTNVTLQHPLSSHSPSPVHPSQLHRLEQSVSAPPTPSNPQSGQNFINYSHPLGPSFSYSGNCSSSSAPLRTSQVSPVVSVGSYPSPVFMAKSTVTSSIRSNSSVLTDSHLTHNLNNPISSSGSPTINVNCTVSECSTVSKSVSQAFSPFVEPVTSVQATIKSVPTLDTISISPLKSVSSVTKLLTSNSRQNRPSTTTRAFFVDGDNLSEAVAFLQSLNPKATITQQQFLLIPGANKSQMFLCRAPVTCSSDIISSSQTTVSVSHTSQTSGISNPLLVTNSGKLNTENQPNSVCTPIVLNDIPSTSCPREKNCLSTNISVTEPCRPGSFYMTTNNDGSFPKVMKSSAELQVPRSLVYSKSINVSSPNGPSFPLNILISHPKVCETNSERPSLLHVVKSVSSSSKLTIPSSANSVSCSPHAAVPALFNYKQPVSHPQLNVSLLAPGPSVINNEVPILFVQDRNQHPVRSQTPSRPVNWLQHSSFDHHADLTDRSSVSLPIIPTATVITTHANNTGEFRCFPHPVARSAPSMQISNNVSVSNHFGFQSIQSGQPQNPAGTSPFLSGPTATIMSPCLPAVILSHPITIQSTSNIAPCQQNIFTKSLP</sequence>
<reference evidence="3" key="1">
    <citation type="submission" date="2022-06" db="EMBL/GenBank/DDBJ databases">
        <authorList>
            <person name="Berger JAMES D."/>
            <person name="Berger JAMES D."/>
        </authorList>
    </citation>
    <scope>NUCLEOTIDE SEQUENCE [LARGE SCALE GENOMIC DNA]</scope>
</reference>
<feature type="region of interest" description="Disordered" evidence="1">
    <location>
        <begin position="706"/>
        <end position="761"/>
    </location>
</feature>
<feature type="compositionally biased region" description="Polar residues" evidence="1">
    <location>
        <begin position="743"/>
        <end position="761"/>
    </location>
</feature>
<evidence type="ECO:0000313" key="4">
    <source>
        <dbReference type="WBParaSite" id="TREG1_7160.1"/>
    </source>
</evidence>
<dbReference type="Pfam" id="PF13919">
    <property type="entry name" value="ASXH"/>
    <property type="match status" value="1"/>
</dbReference>
<feature type="compositionally biased region" description="Polar residues" evidence="1">
    <location>
        <begin position="358"/>
        <end position="376"/>
    </location>
</feature>
<accession>A0AA85K8Y3</accession>
<feature type="compositionally biased region" description="Polar residues" evidence="1">
    <location>
        <begin position="285"/>
        <end position="299"/>
    </location>
</feature>
<organism evidence="3 5">
    <name type="scientific">Trichobilharzia regenti</name>
    <name type="common">Nasal bird schistosome</name>
    <dbReference type="NCBI Taxonomy" id="157069"/>
    <lineage>
        <taxon>Eukaryota</taxon>
        <taxon>Metazoa</taxon>
        <taxon>Spiralia</taxon>
        <taxon>Lophotrochozoa</taxon>
        <taxon>Platyhelminthes</taxon>
        <taxon>Trematoda</taxon>
        <taxon>Digenea</taxon>
        <taxon>Strigeidida</taxon>
        <taxon>Schistosomatoidea</taxon>
        <taxon>Schistosomatidae</taxon>
        <taxon>Trichobilharzia</taxon>
    </lineage>
</organism>
<feature type="region of interest" description="Disordered" evidence="1">
    <location>
        <begin position="510"/>
        <end position="548"/>
    </location>
</feature>
<dbReference type="GO" id="GO:0003682">
    <property type="term" value="F:chromatin binding"/>
    <property type="evidence" value="ECO:0007669"/>
    <property type="project" value="TreeGrafter"/>
</dbReference>
<name>A0AA85K8Y3_TRIRE</name>
<dbReference type="GO" id="GO:0035517">
    <property type="term" value="C:PR-DUB complex"/>
    <property type="evidence" value="ECO:0007669"/>
    <property type="project" value="TreeGrafter"/>
</dbReference>
<feature type="compositionally biased region" description="Low complexity" evidence="1">
    <location>
        <begin position="721"/>
        <end position="738"/>
    </location>
</feature>
<dbReference type="InterPro" id="IPR028020">
    <property type="entry name" value="ASX_DEUBAD_dom"/>
</dbReference>
<feature type="domain" description="ASX DEUBAD" evidence="2">
    <location>
        <begin position="126"/>
        <end position="242"/>
    </location>
</feature>
<dbReference type="WBParaSite" id="TREG1_7160.1">
    <property type="protein sequence ID" value="TREG1_7160.1"/>
    <property type="gene ID" value="TREG1_7160"/>
</dbReference>
<dbReference type="InterPro" id="IPR024811">
    <property type="entry name" value="ASX/ASX-like"/>
</dbReference>
<dbReference type="GO" id="GO:0009887">
    <property type="term" value="P:animal organ morphogenesis"/>
    <property type="evidence" value="ECO:0007669"/>
    <property type="project" value="TreeGrafter"/>
</dbReference>
<dbReference type="PANTHER" id="PTHR13578">
    <property type="entry name" value="ADDITIONAL SEX COMBS LIKE PROTEIN ASXL"/>
    <property type="match status" value="1"/>
</dbReference>
<reference evidence="4 5" key="2">
    <citation type="submission" date="2023-11" db="UniProtKB">
        <authorList>
            <consortium name="WormBaseParasite"/>
        </authorList>
    </citation>
    <scope>IDENTIFICATION</scope>
</reference>
<feature type="compositionally biased region" description="Low complexity" evidence="1">
    <location>
        <begin position="517"/>
        <end position="540"/>
    </location>
</feature>
<feature type="region of interest" description="Disordered" evidence="1">
    <location>
        <begin position="270"/>
        <end position="383"/>
    </location>
</feature>
<protein>
    <recommendedName>
        <fullName evidence="2">ASX DEUBAD domain-containing protein</fullName>
    </recommendedName>
</protein>
<feature type="compositionally biased region" description="Polar residues" evidence="1">
    <location>
        <begin position="647"/>
        <end position="663"/>
    </location>
</feature>
<evidence type="ECO:0000259" key="2">
    <source>
        <dbReference type="Pfam" id="PF13919"/>
    </source>
</evidence>
<evidence type="ECO:0000313" key="5">
    <source>
        <dbReference type="WBParaSite" id="TREG1_7160.4"/>
    </source>
</evidence>
<feature type="compositionally biased region" description="Polar residues" evidence="1">
    <location>
        <begin position="706"/>
        <end position="720"/>
    </location>
</feature>
<evidence type="ECO:0000256" key="1">
    <source>
        <dbReference type="SAM" id="MobiDB-lite"/>
    </source>
</evidence>
<keyword evidence="3" id="KW-1185">Reference proteome</keyword>